<dbReference type="AlphaFoldDB" id="A0A368QWL6"/>
<feature type="signal peptide" evidence="1">
    <location>
        <begin position="1"/>
        <end position="17"/>
    </location>
</feature>
<organism evidence="2">
    <name type="scientific">Setaria italica</name>
    <name type="common">Foxtail millet</name>
    <name type="synonym">Panicum italicum</name>
    <dbReference type="NCBI Taxonomy" id="4555"/>
    <lineage>
        <taxon>Eukaryota</taxon>
        <taxon>Viridiplantae</taxon>
        <taxon>Streptophyta</taxon>
        <taxon>Embryophyta</taxon>
        <taxon>Tracheophyta</taxon>
        <taxon>Spermatophyta</taxon>
        <taxon>Magnoliopsida</taxon>
        <taxon>Liliopsida</taxon>
        <taxon>Poales</taxon>
        <taxon>Poaceae</taxon>
        <taxon>PACMAD clade</taxon>
        <taxon>Panicoideae</taxon>
        <taxon>Panicodae</taxon>
        <taxon>Paniceae</taxon>
        <taxon>Cenchrinae</taxon>
        <taxon>Setaria</taxon>
    </lineage>
</organism>
<feature type="chain" id="PRO_5016968780" description="DUF4220 domain-containing protein" evidence="1">
    <location>
        <begin position="18"/>
        <end position="82"/>
    </location>
</feature>
<reference evidence="2" key="1">
    <citation type="journal article" date="2012" name="Nat. Biotechnol.">
        <title>Reference genome sequence of the model plant Setaria.</title>
        <authorList>
            <person name="Bennetzen J.L."/>
            <person name="Schmutz J."/>
            <person name="Wang H."/>
            <person name="Percifield R."/>
            <person name="Hawkins J."/>
            <person name="Pontaroli A.C."/>
            <person name="Estep M."/>
            <person name="Feng L."/>
            <person name="Vaughn J.N."/>
            <person name="Grimwood J."/>
            <person name="Jenkins J."/>
            <person name="Barry K."/>
            <person name="Lindquist E."/>
            <person name="Hellsten U."/>
            <person name="Deshpande S."/>
            <person name="Wang X."/>
            <person name="Wu X."/>
            <person name="Mitros T."/>
            <person name="Triplett J."/>
            <person name="Yang X."/>
            <person name="Ye C.Y."/>
            <person name="Mauro-Herrera M."/>
            <person name="Wang L."/>
            <person name="Li P."/>
            <person name="Sharma M."/>
            <person name="Sharma R."/>
            <person name="Ronald P.C."/>
            <person name="Panaud O."/>
            <person name="Kellogg E.A."/>
            <person name="Brutnell T.P."/>
            <person name="Doust A.N."/>
            <person name="Tuskan G.A."/>
            <person name="Rokhsar D."/>
            <person name="Devos K.M."/>
        </authorList>
    </citation>
    <scope>NUCLEOTIDE SEQUENCE [LARGE SCALE GENOMIC DNA]</scope>
    <source>
        <strain evidence="2">Yugu1</strain>
    </source>
</reference>
<gene>
    <name evidence="2" type="ORF">SETIT_4G211900v2</name>
</gene>
<accession>A0A368QWL6</accession>
<dbReference type="EMBL" id="CM003531">
    <property type="protein sequence ID" value="RCV22331.1"/>
    <property type="molecule type" value="Genomic_DNA"/>
</dbReference>
<sequence>MLLILALWSGTISPIFQESWLLHSYFRNAFVLLILDVWMQPSRQKSMGSHIKLLQAAAKAQSKDIVPLQKLIFEFFLLGLNC</sequence>
<proteinExistence type="predicted"/>
<keyword evidence="1" id="KW-0732">Signal</keyword>
<protein>
    <recommendedName>
        <fullName evidence="3">DUF4220 domain-containing protein</fullName>
    </recommendedName>
</protein>
<reference evidence="2" key="2">
    <citation type="submission" date="2015-07" db="EMBL/GenBank/DDBJ databases">
        <authorList>
            <person name="Noorani M."/>
        </authorList>
    </citation>
    <scope>NUCLEOTIDE SEQUENCE</scope>
    <source>
        <strain evidence="2">Yugu1</strain>
    </source>
</reference>
<evidence type="ECO:0000313" key="2">
    <source>
        <dbReference type="EMBL" id="RCV22331.1"/>
    </source>
</evidence>
<evidence type="ECO:0000256" key="1">
    <source>
        <dbReference type="SAM" id="SignalP"/>
    </source>
</evidence>
<evidence type="ECO:0008006" key="3">
    <source>
        <dbReference type="Google" id="ProtNLM"/>
    </source>
</evidence>
<name>A0A368QWL6_SETIT</name>